<dbReference type="AlphaFoldDB" id="A0A222EBI5"/>
<reference evidence="1 2" key="1">
    <citation type="submission" date="2017-07" db="EMBL/GenBank/DDBJ databases">
        <title>Genome Sequence of Antarctobacter heliothermus Strain SMS3 Isolated from a culture of the Diatom Skeletonema marinoi.</title>
        <authorList>
            <person name="Topel M."/>
            <person name="Pinder M.I.M."/>
            <person name="Johansson O.N."/>
            <person name="Kourtchenko O."/>
            <person name="Godhe A."/>
            <person name="Clarke A.K."/>
        </authorList>
    </citation>
    <scope>NUCLEOTIDE SEQUENCE [LARGE SCALE GENOMIC DNA]</scope>
    <source>
        <strain evidence="1 2">SMS3</strain>
        <plasmid evidence="2">Plasmid psms3-1</plasmid>
    </source>
</reference>
<evidence type="ECO:0000313" key="2">
    <source>
        <dbReference type="Proteomes" id="UP000203589"/>
    </source>
</evidence>
<geneLocation type="plasmid" evidence="2">
    <name>psms3-1</name>
</geneLocation>
<sequence length="159" mass="17427">MAINNLSTQSGVINAARRSSQSSHDAFARFLATLPTLISSEADVTGYSGQDPALDHWIREAEAARQTSLDQVEYLHTELGPNATGHERLFFEIAAAFQTIMTSDDIEDVVALRTQARSLHGRLTDELQALTMSVAALDRLESYLALDDAFEELEPGLSF</sequence>
<accession>A0A222EBI5</accession>
<dbReference type="Proteomes" id="UP000203589">
    <property type="component" value="Plasmid pSMS3-1"/>
</dbReference>
<dbReference type="KEGG" id="aht:ANTHELSMS3_05090"/>
<protein>
    <submittedName>
        <fullName evidence="1">Uncharacterized protein</fullName>
    </submittedName>
</protein>
<keyword evidence="2" id="KW-1185">Reference proteome</keyword>
<dbReference type="OrthoDB" id="7864407at2"/>
<dbReference type="EMBL" id="CP022541">
    <property type="protein sequence ID" value="ASP23470.1"/>
    <property type="molecule type" value="Genomic_DNA"/>
</dbReference>
<organism evidence="1 2">
    <name type="scientific">Antarctobacter heliothermus</name>
    <dbReference type="NCBI Taxonomy" id="74033"/>
    <lineage>
        <taxon>Bacteria</taxon>
        <taxon>Pseudomonadati</taxon>
        <taxon>Pseudomonadota</taxon>
        <taxon>Alphaproteobacteria</taxon>
        <taxon>Rhodobacterales</taxon>
        <taxon>Roseobacteraceae</taxon>
        <taxon>Antarctobacter</taxon>
    </lineage>
</organism>
<proteinExistence type="predicted"/>
<evidence type="ECO:0000313" key="1">
    <source>
        <dbReference type="EMBL" id="ASP23470.1"/>
    </source>
</evidence>
<keyword evidence="1" id="KW-0614">Plasmid</keyword>
<gene>
    <name evidence="1" type="ORF">ANTHELSMS3_05090</name>
</gene>
<name>A0A222EBI5_9RHOB</name>
<dbReference type="RefSeq" id="WP_094037532.1">
    <property type="nucleotide sequence ID" value="NZ_CP022541.1"/>
</dbReference>